<evidence type="ECO:0000313" key="3">
    <source>
        <dbReference type="Proteomes" id="UP001595839"/>
    </source>
</evidence>
<feature type="compositionally biased region" description="Low complexity" evidence="1">
    <location>
        <begin position="1"/>
        <end position="21"/>
    </location>
</feature>
<name>A0ABV9B744_9ACTN</name>
<proteinExistence type="predicted"/>
<dbReference type="SUPFAM" id="SSF56209">
    <property type="entry name" value="Nitrile hydratase alpha chain"/>
    <property type="match status" value="1"/>
</dbReference>
<dbReference type="RefSeq" id="WP_381173318.1">
    <property type="nucleotide sequence ID" value="NZ_JBHSFK010000051.1"/>
</dbReference>
<sequence>MYEGVSLTPLTPLASTPTSRTDGNGALGRPPGQEMRFVELVARAWLEPELAQRYRADARSVLVEFGVELAPGELPPALPESPVCELTIEELSRPSTAHAQLCFCLDSPAPEPDRTAVRAGNQTVVR</sequence>
<comment type="caution">
    <text evidence="2">The sequence shown here is derived from an EMBL/GenBank/DDBJ whole genome shotgun (WGS) entry which is preliminary data.</text>
</comment>
<dbReference type="InterPro" id="IPR036648">
    <property type="entry name" value="CN_Hdrase_a/SCN_Hdrase_g_sf"/>
</dbReference>
<evidence type="ECO:0000313" key="2">
    <source>
        <dbReference type="EMBL" id="MFC4507136.1"/>
    </source>
</evidence>
<keyword evidence="3" id="KW-1185">Reference proteome</keyword>
<dbReference type="EMBL" id="JBHSFK010000051">
    <property type="protein sequence ID" value="MFC4507136.1"/>
    <property type="molecule type" value="Genomic_DNA"/>
</dbReference>
<dbReference type="InterPro" id="IPR027615">
    <property type="entry name" value="TOMM_nitrile_2"/>
</dbReference>
<feature type="region of interest" description="Disordered" evidence="1">
    <location>
        <begin position="1"/>
        <end position="32"/>
    </location>
</feature>
<accession>A0ABV9B744</accession>
<reference evidence="3" key="1">
    <citation type="journal article" date="2019" name="Int. J. Syst. Evol. Microbiol.">
        <title>The Global Catalogue of Microorganisms (GCM) 10K type strain sequencing project: providing services to taxonomists for standard genome sequencing and annotation.</title>
        <authorList>
            <consortium name="The Broad Institute Genomics Platform"/>
            <consortium name="The Broad Institute Genome Sequencing Center for Infectious Disease"/>
            <person name="Wu L."/>
            <person name="Ma J."/>
        </authorList>
    </citation>
    <scope>NUCLEOTIDE SEQUENCE [LARGE SCALE GENOMIC DNA]</scope>
    <source>
        <strain evidence="3">CGMCC 4.7177</strain>
    </source>
</reference>
<gene>
    <name evidence="2" type="ORF">ACFPIH_48260</name>
</gene>
<evidence type="ECO:0000256" key="1">
    <source>
        <dbReference type="SAM" id="MobiDB-lite"/>
    </source>
</evidence>
<dbReference type="Proteomes" id="UP001595839">
    <property type="component" value="Unassembled WGS sequence"/>
</dbReference>
<organism evidence="2 3">
    <name type="scientific">Streptomyces vulcanius</name>
    <dbReference type="NCBI Taxonomy" id="1441876"/>
    <lineage>
        <taxon>Bacteria</taxon>
        <taxon>Bacillati</taxon>
        <taxon>Actinomycetota</taxon>
        <taxon>Actinomycetes</taxon>
        <taxon>Kitasatosporales</taxon>
        <taxon>Streptomycetaceae</taxon>
        <taxon>Streptomyces</taxon>
    </lineage>
</organism>
<dbReference type="NCBIfam" id="TIGR04351">
    <property type="entry name" value="TOMM_nitrile_2"/>
    <property type="match status" value="1"/>
</dbReference>
<protein>
    <submittedName>
        <fullName evidence="2">TIGR04351 family putative TOMM peptide</fullName>
    </submittedName>
</protein>